<comment type="caution">
    <text evidence="1">The sequence shown here is derived from an EMBL/GenBank/DDBJ whole genome shotgun (WGS) entry which is preliminary data.</text>
</comment>
<organism evidence="1 2">
    <name type="scientific">Xylaria bambusicola</name>
    <dbReference type="NCBI Taxonomy" id="326684"/>
    <lineage>
        <taxon>Eukaryota</taxon>
        <taxon>Fungi</taxon>
        <taxon>Dikarya</taxon>
        <taxon>Ascomycota</taxon>
        <taxon>Pezizomycotina</taxon>
        <taxon>Sordariomycetes</taxon>
        <taxon>Xylariomycetidae</taxon>
        <taxon>Xylariales</taxon>
        <taxon>Xylariaceae</taxon>
        <taxon>Xylaria</taxon>
    </lineage>
</organism>
<evidence type="ECO:0000313" key="1">
    <source>
        <dbReference type="EMBL" id="KAK5632329.1"/>
    </source>
</evidence>
<evidence type="ECO:0000313" key="2">
    <source>
        <dbReference type="Proteomes" id="UP001305414"/>
    </source>
</evidence>
<dbReference type="EMBL" id="JAWHQM010000024">
    <property type="protein sequence ID" value="KAK5632329.1"/>
    <property type="molecule type" value="Genomic_DNA"/>
</dbReference>
<dbReference type="AlphaFoldDB" id="A0AAN7V198"/>
<gene>
    <name evidence="1" type="ORF">RRF57_008042</name>
</gene>
<name>A0AAN7V198_9PEZI</name>
<protein>
    <submittedName>
        <fullName evidence="1">Uncharacterized protein</fullName>
    </submittedName>
</protein>
<reference evidence="1 2" key="1">
    <citation type="submission" date="2023-10" db="EMBL/GenBank/DDBJ databases">
        <title>Draft genome sequence of Xylaria bambusicola isolate GMP-LS, the root and basal stem rot pathogen of sugarcane in Indonesia.</title>
        <authorList>
            <person name="Selvaraj P."/>
            <person name="Muralishankar V."/>
            <person name="Muruganantham S."/>
            <person name="Sp S."/>
            <person name="Haryani S."/>
            <person name="Lau K.J.X."/>
            <person name="Naqvi N.I."/>
        </authorList>
    </citation>
    <scope>NUCLEOTIDE SEQUENCE [LARGE SCALE GENOMIC DNA]</scope>
    <source>
        <strain evidence="1">GMP-LS</strain>
    </source>
</reference>
<accession>A0AAN7V198</accession>
<proteinExistence type="predicted"/>
<keyword evidence="2" id="KW-1185">Reference proteome</keyword>
<sequence>MKQLLLFACWIDRKIHGDADGGKAGKTRWHRKDIVHIQIQWGLVTDVLEEWRRGRSSWTDEEVDLCWT</sequence>
<dbReference type="Proteomes" id="UP001305414">
    <property type="component" value="Unassembled WGS sequence"/>
</dbReference>